<dbReference type="AlphaFoldDB" id="A0A4C1STH6"/>
<reference evidence="1 2" key="1">
    <citation type="journal article" date="2019" name="Commun. Biol.">
        <title>The bagworm genome reveals a unique fibroin gene that provides high tensile strength.</title>
        <authorList>
            <person name="Kono N."/>
            <person name="Nakamura H."/>
            <person name="Ohtoshi R."/>
            <person name="Tomita M."/>
            <person name="Numata K."/>
            <person name="Arakawa K."/>
        </authorList>
    </citation>
    <scope>NUCLEOTIDE SEQUENCE [LARGE SCALE GENOMIC DNA]</scope>
</reference>
<keyword evidence="2" id="KW-1185">Reference proteome</keyword>
<accession>A0A4C1STH6</accession>
<evidence type="ECO:0000313" key="2">
    <source>
        <dbReference type="Proteomes" id="UP000299102"/>
    </source>
</evidence>
<proteinExistence type="predicted"/>
<dbReference type="EMBL" id="BGZK01000018">
    <property type="protein sequence ID" value="GBP05479.1"/>
    <property type="molecule type" value="Genomic_DNA"/>
</dbReference>
<evidence type="ECO:0000313" key="1">
    <source>
        <dbReference type="EMBL" id="GBP05479.1"/>
    </source>
</evidence>
<comment type="caution">
    <text evidence="1">The sequence shown here is derived from an EMBL/GenBank/DDBJ whole genome shotgun (WGS) entry which is preliminary data.</text>
</comment>
<organism evidence="1 2">
    <name type="scientific">Eumeta variegata</name>
    <name type="common">Bagworm moth</name>
    <name type="synonym">Eumeta japonica</name>
    <dbReference type="NCBI Taxonomy" id="151549"/>
    <lineage>
        <taxon>Eukaryota</taxon>
        <taxon>Metazoa</taxon>
        <taxon>Ecdysozoa</taxon>
        <taxon>Arthropoda</taxon>
        <taxon>Hexapoda</taxon>
        <taxon>Insecta</taxon>
        <taxon>Pterygota</taxon>
        <taxon>Neoptera</taxon>
        <taxon>Endopterygota</taxon>
        <taxon>Lepidoptera</taxon>
        <taxon>Glossata</taxon>
        <taxon>Ditrysia</taxon>
        <taxon>Tineoidea</taxon>
        <taxon>Psychidae</taxon>
        <taxon>Oiketicinae</taxon>
        <taxon>Eumeta</taxon>
    </lineage>
</organism>
<dbReference type="Proteomes" id="UP000299102">
    <property type="component" value="Unassembled WGS sequence"/>
</dbReference>
<protein>
    <submittedName>
        <fullName evidence="1">Uncharacterized protein</fullName>
    </submittedName>
</protein>
<name>A0A4C1STH6_EUMVA</name>
<sequence>MHPVRRRQSNPPSACELQEMVTEMNDSGGALAKHKISDYTGGGESGRHWIGIRCSMFGRPFTTDCSVFNYQNQNYGVSICKNTKAVLVCPAVSAGNISPPVRALAAKTSVGLQGNVASDESPQHPTVSSRPPLLSDSFSQVASARFGLVAKCSGIV</sequence>
<gene>
    <name evidence="1" type="ORF">EVAR_2995_1</name>
</gene>